<name>A0ABU7AEG9_9TELE</name>
<keyword evidence="3" id="KW-1185">Reference proteome</keyword>
<dbReference type="Proteomes" id="UP001345963">
    <property type="component" value="Unassembled WGS sequence"/>
</dbReference>
<feature type="region of interest" description="Disordered" evidence="1">
    <location>
        <begin position="46"/>
        <end position="90"/>
    </location>
</feature>
<protein>
    <submittedName>
        <fullName evidence="2">Uncharacterized protein</fullName>
    </submittedName>
</protein>
<comment type="caution">
    <text evidence="2">The sequence shown here is derived from an EMBL/GenBank/DDBJ whole genome shotgun (WGS) entry which is preliminary data.</text>
</comment>
<feature type="compositionally biased region" description="Basic and acidic residues" evidence="1">
    <location>
        <begin position="53"/>
        <end position="90"/>
    </location>
</feature>
<organism evidence="2 3">
    <name type="scientific">Ataeniobius toweri</name>
    <dbReference type="NCBI Taxonomy" id="208326"/>
    <lineage>
        <taxon>Eukaryota</taxon>
        <taxon>Metazoa</taxon>
        <taxon>Chordata</taxon>
        <taxon>Craniata</taxon>
        <taxon>Vertebrata</taxon>
        <taxon>Euteleostomi</taxon>
        <taxon>Actinopterygii</taxon>
        <taxon>Neopterygii</taxon>
        <taxon>Teleostei</taxon>
        <taxon>Neoteleostei</taxon>
        <taxon>Acanthomorphata</taxon>
        <taxon>Ovalentaria</taxon>
        <taxon>Atherinomorphae</taxon>
        <taxon>Cyprinodontiformes</taxon>
        <taxon>Goodeidae</taxon>
        <taxon>Ataeniobius</taxon>
    </lineage>
</organism>
<sequence length="90" mass="10593">METERRDPLGILLHSRKNRAGAEIGAVSWEVETIYGLFVYGEEEEEEQQQQWEESRQSEGKKEDMKELQRSKKWDKSLQRPLEKKLGLTG</sequence>
<reference evidence="2 3" key="1">
    <citation type="submission" date="2021-07" db="EMBL/GenBank/DDBJ databases">
        <authorList>
            <person name="Palmer J.M."/>
        </authorList>
    </citation>
    <scope>NUCLEOTIDE SEQUENCE [LARGE SCALE GENOMIC DNA]</scope>
    <source>
        <strain evidence="2 3">AT_MEX2019</strain>
        <tissue evidence="2">Muscle</tissue>
    </source>
</reference>
<accession>A0ABU7AEG9</accession>
<gene>
    <name evidence="2" type="ORF">ATANTOWER_011241</name>
</gene>
<evidence type="ECO:0000313" key="3">
    <source>
        <dbReference type="Proteomes" id="UP001345963"/>
    </source>
</evidence>
<evidence type="ECO:0000256" key="1">
    <source>
        <dbReference type="SAM" id="MobiDB-lite"/>
    </source>
</evidence>
<proteinExistence type="predicted"/>
<evidence type="ECO:0000313" key="2">
    <source>
        <dbReference type="EMBL" id="MED6236576.1"/>
    </source>
</evidence>
<dbReference type="EMBL" id="JAHUTI010012285">
    <property type="protein sequence ID" value="MED6236576.1"/>
    <property type="molecule type" value="Genomic_DNA"/>
</dbReference>